<evidence type="ECO:0000256" key="3">
    <source>
        <dbReference type="ARBA" id="ARBA00023210"/>
    </source>
</evidence>
<dbReference type="GO" id="GO:0051302">
    <property type="term" value="P:regulation of cell division"/>
    <property type="evidence" value="ECO:0007669"/>
    <property type="project" value="InterPro"/>
</dbReference>
<keyword evidence="11" id="KW-1185">Reference proteome</keyword>
<evidence type="ECO:0000256" key="6">
    <source>
        <dbReference type="HAMAP-Rule" id="MF_00267"/>
    </source>
</evidence>
<feature type="domain" description="Septum formation inhibitor MinC N-terminal" evidence="9">
    <location>
        <begin position="20"/>
        <end position="93"/>
    </location>
</feature>
<dbReference type="GO" id="GO:1901891">
    <property type="term" value="P:regulation of cell septum assembly"/>
    <property type="evidence" value="ECO:0007669"/>
    <property type="project" value="InterPro"/>
</dbReference>
<accession>A0A1X6YUT8</accession>
<comment type="similarity">
    <text evidence="1 6">Belongs to the MinC family.</text>
</comment>
<dbReference type="EMBL" id="FWFK01000002">
    <property type="protein sequence ID" value="SLN31286.1"/>
    <property type="molecule type" value="Genomic_DNA"/>
</dbReference>
<dbReference type="InterPro" id="IPR007874">
    <property type="entry name" value="MinC_N"/>
</dbReference>
<dbReference type="GO" id="GO:0000917">
    <property type="term" value="P:division septum assembly"/>
    <property type="evidence" value="ECO:0007669"/>
    <property type="project" value="UniProtKB-KW"/>
</dbReference>
<evidence type="ECO:0000256" key="7">
    <source>
        <dbReference type="SAM" id="MobiDB-lite"/>
    </source>
</evidence>
<gene>
    <name evidence="6 10" type="primary">minC</name>
    <name evidence="10" type="ORF">ROJ8625_01413</name>
</gene>
<feature type="region of interest" description="Disordered" evidence="7">
    <location>
        <begin position="117"/>
        <end position="139"/>
    </location>
</feature>
<proteinExistence type="inferred from homology"/>
<evidence type="ECO:0000256" key="2">
    <source>
        <dbReference type="ARBA" id="ARBA00022618"/>
    </source>
</evidence>
<protein>
    <recommendedName>
        <fullName evidence="6">Probable septum site-determining protein MinC</fullName>
    </recommendedName>
</protein>
<keyword evidence="3 6" id="KW-0717">Septation</keyword>
<dbReference type="RefSeq" id="WP_085791144.1">
    <property type="nucleotide sequence ID" value="NZ_FWFK01000002.1"/>
</dbReference>
<dbReference type="OrthoDB" id="9794530at2"/>
<dbReference type="InterPro" id="IPR016098">
    <property type="entry name" value="CAP/MinC_C"/>
</dbReference>
<dbReference type="PANTHER" id="PTHR34108:SF1">
    <property type="entry name" value="SEPTUM SITE-DETERMINING PROTEIN MINC"/>
    <property type="match status" value="1"/>
</dbReference>
<evidence type="ECO:0000259" key="9">
    <source>
        <dbReference type="Pfam" id="PF05209"/>
    </source>
</evidence>
<dbReference type="InterPro" id="IPR036145">
    <property type="entry name" value="MinC_C_sf"/>
</dbReference>
<sequence length="247" mass="26555">MPDTPQATAGRPATTRVAPFQFRGRYFTAVTLRPGNGPVDAAFLEALDEHLRQTPQFFEKAPMLIDLEDAGARLGDADLSRLLRELRARRMMPFGVLHAHGRLAELAAEEGLLSIDAGQDGPLGKPGPRRGGKRAPLAPANRLVTTPVRSGQVVVADGGDLTVVGPVSSGAELIAAGHIHVYGRMRGRAMAGVHGDESARIFCRRLDAELVAIAGRYRTPDNFDDAVRGQQVMVALEDDSLQMHLLD</sequence>
<evidence type="ECO:0000256" key="1">
    <source>
        <dbReference type="ARBA" id="ARBA00006291"/>
    </source>
</evidence>
<comment type="subunit">
    <text evidence="6">Interacts with MinD and FtsZ.</text>
</comment>
<reference evidence="10 11" key="1">
    <citation type="submission" date="2017-03" db="EMBL/GenBank/DDBJ databases">
        <authorList>
            <person name="Afonso C.L."/>
            <person name="Miller P.J."/>
            <person name="Scott M.A."/>
            <person name="Spackman E."/>
            <person name="Goraichik I."/>
            <person name="Dimitrov K.M."/>
            <person name="Suarez D.L."/>
            <person name="Swayne D.E."/>
        </authorList>
    </citation>
    <scope>NUCLEOTIDE SEQUENCE [LARGE SCALE GENOMIC DNA]</scope>
    <source>
        <strain evidence="10 11">CECT 8625</strain>
    </source>
</reference>
<organism evidence="10 11">
    <name type="scientific">Roseivivax jejudonensis</name>
    <dbReference type="NCBI Taxonomy" id="1529041"/>
    <lineage>
        <taxon>Bacteria</taxon>
        <taxon>Pseudomonadati</taxon>
        <taxon>Pseudomonadota</taxon>
        <taxon>Alphaproteobacteria</taxon>
        <taxon>Rhodobacterales</taxon>
        <taxon>Roseobacteraceae</taxon>
        <taxon>Roseivivax</taxon>
    </lineage>
</organism>
<keyword evidence="2 6" id="KW-0132">Cell division</keyword>
<dbReference type="InterPro" id="IPR013033">
    <property type="entry name" value="MinC"/>
</dbReference>
<dbReference type="NCBIfam" id="TIGR01222">
    <property type="entry name" value="minC"/>
    <property type="match status" value="1"/>
</dbReference>
<dbReference type="AlphaFoldDB" id="A0A1X6YUT8"/>
<evidence type="ECO:0000256" key="5">
    <source>
        <dbReference type="ARBA" id="ARBA00025606"/>
    </source>
</evidence>
<evidence type="ECO:0000313" key="10">
    <source>
        <dbReference type="EMBL" id="SLN31286.1"/>
    </source>
</evidence>
<comment type="function">
    <text evidence="5 6">Cell division inhibitor that blocks the formation of polar Z ring septums. Rapidly oscillates between the poles of the cell to destabilize FtsZ filaments that have formed before they mature into polar Z rings. Prevents FtsZ polymerization.</text>
</comment>
<evidence type="ECO:0000313" key="11">
    <source>
        <dbReference type="Proteomes" id="UP000193570"/>
    </source>
</evidence>
<dbReference type="Gene3D" id="2.160.20.70">
    <property type="match status" value="1"/>
</dbReference>
<dbReference type="GO" id="GO:0000902">
    <property type="term" value="P:cell morphogenesis"/>
    <property type="evidence" value="ECO:0007669"/>
    <property type="project" value="InterPro"/>
</dbReference>
<dbReference type="HAMAP" id="MF_00267">
    <property type="entry name" value="MinC"/>
    <property type="match status" value="1"/>
</dbReference>
<dbReference type="Pfam" id="PF03775">
    <property type="entry name" value="MinC_C"/>
    <property type="match status" value="1"/>
</dbReference>
<feature type="domain" description="Septum formation inhibitor MinC C-terminal" evidence="8">
    <location>
        <begin position="144"/>
        <end position="243"/>
    </location>
</feature>
<dbReference type="SUPFAM" id="SSF63848">
    <property type="entry name" value="Cell-division inhibitor MinC, C-terminal domain"/>
    <property type="match status" value="1"/>
</dbReference>
<dbReference type="Proteomes" id="UP000193570">
    <property type="component" value="Unassembled WGS sequence"/>
</dbReference>
<name>A0A1X6YUT8_9RHOB</name>
<dbReference type="Pfam" id="PF05209">
    <property type="entry name" value="MinC_N"/>
    <property type="match status" value="1"/>
</dbReference>
<dbReference type="PANTHER" id="PTHR34108">
    <property type="entry name" value="SEPTUM SITE-DETERMINING PROTEIN MINC"/>
    <property type="match status" value="1"/>
</dbReference>
<evidence type="ECO:0000256" key="4">
    <source>
        <dbReference type="ARBA" id="ARBA00023306"/>
    </source>
</evidence>
<dbReference type="Gene3D" id="3.30.70.260">
    <property type="match status" value="1"/>
</dbReference>
<dbReference type="InterPro" id="IPR005526">
    <property type="entry name" value="Septum_form_inhib_MinC_C"/>
</dbReference>
<evidence type="ECO:0000259" key="8">
    <source>
        <dbReference type="Pfam" id="PF03775"/>
    </source>
</evidence>
<keyword evidence="4 6" id="KW-0131">Cell cycle</keyword>